<dbReference type="NCBIfam" id="TIGR00125">
    <property type="entry name" value="cyt_tran_rel"/>
    <property type="match status" value="1"/>
</dbReference>
<feature type="binding site" evidence="8">
    <location>
        <begin position="183"/>
        <end position="186"/>
    </location>
    <ligand>
        <name>ATP</name>
        <dbReference type="ChEBI" id="CHEBI:30616"/>
    </ligand>
</feature>
<gene>
    <name evidence="8" type="primary">panC</name>
    <name evidence="9" type="ORF">DRP44_03700</name>
</gene>
<feature type="binding site" evidence="8">
    <location>
        <position position="152"/>
    </location>
    <ligand>
        <name>(R)-pantoate</name>
        <dbReference type="ChEBI" id="CHEBI:15980"/>
    </ligand>
</feature>
<comment type="catalytic activity">
    <reaction evidence="7 8">
        <text>(R)-pantoate + beta-alanine + ATP = (R)-pantothenate + AMP + diphosphate + H(+)</text>
        <dbReference type="Rhea" id="RHEA:10912"/>
        <dbReference type="ChEBI" id="CHEBI:15378"/>
        <dbReference type="ChEBI" id="CHEBI:15980"/>
        <dbReference type="ChEBI" id="CHEBI:29032"/>
        <dbReference type="ChEBI" id="CHEBI:30616"/>
        <dbReference type="ChEBI" id="CHEBI:33019"/>
        <dbReference type="ChEBI" id="CHEBI:57966"/>
        <dbReference type="ChEBI" id="CHEBI:456215"/>
        <dbReference type="EC" id="6.3.2.1"/>
    </reaction>
</comment>
<comment type="function">
    <text evidence="8">Catalyzes the condensation of pantoate with beta-alanine in an ATP-dependent reaction via a pantoyl-adenylate intermediate.</text>
</comment>
<dbReference type="Gene3D" id="3.30.1300.10">
    <property type="entry name" value="Pantoate-beta-alanine ligase, C-terminal domain"/>
    <property type="match status" value="1"/>
</dbReference>
<dbReference type="InterPro" id="IPR042176">
    <property type="entry name" value="Pantoate_ligase_C"/>
</dbReference>
<accession>A0A660S930</accession>
<comment type="similarity">
    <text evidence="2 8">Belongs to the pantothenate synthetase family.</text>
</comment>
<dbReference type="SUPFAM" id="SSF52374">
    <property type="entry name" value="Nucleotidylyl transferase"/>
    <property type="match status" value="1"/>
</dbReference>
<comment type="caution">
    <text evidence="8">Lacks conserved residue(s) required for the propagation of feature annotation.</text>
</comment>
<evidence type="ECO:0000256" key="3">
    <source>
        <dbReference type="ARBA" id="ARBA00022598"/>
    </source>
</evidence>
<keyword evidence="4 8" id="KW-0566">Pantothenate biosynthesis</keyword>
<dbReference type="FunFam" id="3.30.1300.10:FF:000001">
    <property type="entry name" value="Pantothenate synthetase"/>
    <property type="match status" value="1"/>
</dbReference>
<dbReference type="GO" id="GO:0005524">
    <property type="term" value="F:ATP binding"/>
    <property type="evidence" value="ECO:0007669"/>
    <property type="project" value="UniProtKB-KW"/>
</dbReference>
<dbReference type="Proteomes" id="UP000282321">
    <property type="component" value="Unassembled WGS sequence"/>
</dbReference>
<feature type="binding site" evidence="8">
    <location>
        <position position="61"/>
    </location>
    <ligand>
        <name>beta-alanine</name>
        <dbReference type="ChEBI" id="CHEBI:57966"/>
    </ligand>
</feature>
<evidence type="ECO:0000256" key="4">
    <source>
        <dbReference type="ARBA" id="ARBA00022655"/>
    </source>
</evidence>
<keyword evidence="5 8" id="KW-0547">Nucleotide-binding</keyword>
<comment type="subunit">
    <text evidence="8">Homodimer.</text>
</comment>
<dbReference type="CDD" id="cd00560">
    <property type="entry name" value="PanC"/>
    <property type="match status" value="1"/>
</dbReference>
<evidence type="ECO:0000256" key="8">
    <source>
        <dbReference type="HAMAP-Rule" id="MF_00158"/>
    </source>
</evidence>
<evidence type="ECO:0000313" key="10">
    <source>
        <dbReference type="Proteomes" id="UP000282321"/>
    </source>
</evidence>
<dbReference type="PANTHER" id="PTHR21299:SF1">
    <property type="entry name" value="PANTOATE--BETA-ALANINE LIGASE"/>
    <property type="match status" value="1"/>
</dbReference>
<evidence type="ECO:0000256" key="1">
    <source>
        <dbReference type="ARBA" id="ARBA00004990"/>
    </source>
</evidence>
<dbReference type="Gene3D" id="3.40.50.620">
    <property type="entry name" value="HUPs"/>
    <property type="match status" value="1"/>
</dbReference>
<comment type="miscellaneous">
    <text evidence="8">The reaction proceeds by a bi uni uni bi ping pong mechanism.</text>
</comment>
<keyword evidence="3 8" id="KW-0436">Ligase</keyword>
<dbReference type="InterPro" id="IPR014729">
    <property type="entry name" value="Rossmann-like_a/b/a_fold"/>
</dbReference>
<dbReference type="InterPro" id="IPR004821">
    <property type="entry name" value="Cyt_trans-like"/>
</dbReference>
<evidence type="ECO:0000256" key="5">
    <source>
        <dbReference type="ARBA" id="ARBA00022741"/>
    </source>
</evidence>
<protein>
    <recommendedName>
        <fullName evidence="8">Pantothenate synthetase</fullName>
        <shortName evidence="8">PS</shortName>
        <ecNumber evidence="8">6.3.2.1</ecNumber>
    </recommendedName>
    <alternativeName>
        <fullName evidence="8">Pantoate--beta-alanine ligase</fullName>
    </alternativeName>
    <alternativeName>
        <fullName evidence="8">Pantoate-activating enzyme</fullName>
    </alternativeName>
</protein>
<reference evidence="9 10" key="1">
    <citation type="submission" date="2018-06" db="EMBL/GenBank/DDBJ databases">
        <title>Extensive metabolic versatility and redundancy in microbially diverse, dynamic hydrothermal sediments.</title>
        <authorList>
            <person name="Dombrowski N."/>
            <person name="Teske A."/>
            <person name="Baker B.J."/>
        </authorList>
    </citation>
    <scope>NUCLEOTIDE SEQUENCE [LARGE SCALE GENOMIC DNA]</scope>
    <source>
        <strain evidence="9">B35_G9</strain>
    </source>
</reference>
<dbReference type="HAMAP" id="MF_00158">
    <property type="entry name" value="PanC"/>
    <property type="match status" value="1"/>
</dbReference>
<comment type="pathway">
    <text evidence="1 8">Cofactor biosynthesis; (R)-pantothenate biosynthesis; (R)-pantothenate from (R)-pantoate and beta-alanine: step 1/1.</text>
</comment>
<feature type="binding site" evidence="8">
    <location>
        <position position="61"/>
    </location>
    <ligand>
        <name>(R)-pantoate</name>
        <dbReference type="ChEBI" id="CHEBI:15980"/>
    </ligand>
</feature>
<dbReference type="FunFam" id="3.40.50.620:FF:000013">
    <property type="entry name" value="Pantothenate synthetase"/>
    <property type="match status" value="1"/>
</dbReference>
<evidence type="ECO:0000313" key="9">
    <source>
        <dbReference type="EMBL" id="RKX66624.1"/>
    </source>
</evidence>
<name>A0A660S930_UNCT6</name>
<keyword evidence="6 8" id="KW-0067">ATP-binding</keyword>
<dbReference type="NCBIfam" id="TIGR00018">
    <property type="entry name" value="panC"/>
    <property type="match status" value="1"/>
</dbReference>
<comment type="subcellular location">
    <subcellularLocation>
        <location evidence="8">Cytoplasm</location>
    </subcellularLocation>
</comment>
<proteinExistence type="inferred from homology"/>
<sequence>MNIITSIGEMQAYSDKMRKEGKTIAFVPTMGNLHDGHISLVRKAKKLGDIVVVSIFVNPTQFGPNEDYKSYPRTFEEDRKKLEKENTDIIFFPDAKEMYDKPKTYVYVEDYSRILCGKSRPTHFRGVTTVVSKLFNIIKPHIAVFGEKDAQQAFIIKKMVKDLNFDIKIETGEIKREPNGLALSSRNAYLTDEEHSKASLIYKSLREAENMIRRGEKNPENIVIFIKNFLNKNKVGKIDYVEIVNDDDFLPTESLTGNIRILVAVYVGKARLIDNIKVSV</sequence>
<dbReference type="GO" id="GO:0015940">
    <property type="term" value="P:pantothenate biosynthetic process"/>
    <property type="evidence" value="ECO:0007669"/>
    <property type="project" value="UniProtKB-UniRule"/>
</dbReference>
<organism evidence="9 10">
    <name type="scientific">candidate division TA06 bacterium</name>
    <dbReference type="NCBI Taxonomy" id="2250710"/>
    <lineage>
        <taxon>Bacteria</taxon>
        <taxon>Bacteria division TA06</taxon>
    </lineage>
</organism>
<dbReference type="InterPro" id="IPR003721">
    <property type="entry name" value="Pantoate_ligase"/>
</dbReference>
<keyword evidence="8" id="KW-0963">Cytoplasm</keyword>
<dbReference type="UniPathway" id="UPA00028">
    <property type="reaction ID" value="UER00005"/>
</dbReference>
<dbReference type="PANTHER" id="PTHR21299">
    <property type="entry name" value="CYTIDYLATE KINASE/PANTOATE-BETA-ALANINE LIGASE"/>
    <property type="match status" value="1"/>
</dbReference>
<evidence type="ECO:0000256" key="7">
    <source>
        <dbReference type="ARBA" id="ARBA00048258"/>
    </source>
</evidence>
<evidence type="ECO:0000256" key="2">
    <source>
        <dbReference type="ARBA" id="ARBA00009256"/>
    </source>
</evidence>
<dbReference type="EMBL" id="QNBC01000037">
    <property type="protein sequence ID" value="RKX66624.1"/>
    <property type="molecule type" value="Genomic_DNA"/>
</dbReference>
<evidence type="ECO:0000256" key="6">
    <source>
        <dbReference type="ARBA" id="ARBA00022840"/>
    </source>
</evidence>
<dbReference type="Pfam" id="PF02569">
    <property type="entry name" value="Pantoate_ligase"/>
    <property type="match status" value="1"/>
</dbReference>
<dbReference type="EC" id="6.3.2.1" evidence="8"/>
<dbReference type="GO" id="GO:0005829">
    <property type="term" value="C:cytosol"/>
    <property type="evidence" value="ECO:0007669"/>
    <property type="project" value="TreeGrafter"/>
</dbReference>
<feature type="active site" description="Proton donor" evidence="8">
    <location>
        <position position="37"/>
    </location>
</feature>
<dbReference type="AlphaFoldDB" id="A0A660S930"/>
<feature type="binding site" evidence="8">
    <location>
        <begin position="146"/>
        <end position="149"/>
    </location>
    <ligand>
        <name>ATP</name>
        <dbReference type="ChEBI" id="CHEBI:30616"/>
    </ligand>
</feature>
<dbReference type="GO" id="GO:0004592">
    <property type="term" value="F:pantoate-beta-alanine ligase activity"/>
    <property type="evidence" value="ECO:0007669"/>
    <property type="project" value="UniProtKB-UniRule"/>
</dbReference>
<comment type="caution">
    <text evidence="9">The sequence shown here is derived from an EMBL/GenBank/DDBJ whole genome shotgun (WGS) entry which is preliminary data.</text>
</comment>
<feature type="binding site" evidence="8">
    <location>
        <begin position="30"/>
        <end position="37"/>
    </location>
    <ligand>
        <name>ATP</name>
        <dbReference type="ChEBI" id="CHEBI:30616"/>
    </ligand>
</feature>